<evidence type="ECO:0000256" key="3">
    <source>
        <dbReference type="ARBA" id="ARBA00023159"/>
    </source>
</evidence>
<dbReference type="InterPro" id="IPR018060">
    <property type="entry name" value="HTH_AraC"/>
</dbReference>
<dbReference type="PRINTS" id="PR00032">
    <property type="entry name" value="HTHARAC"/>
</dbReference>
<dbReference type="AlphaFoldDB" id="A0A5N5ZUT3"/>
<dbReference type="InterPro" id="IPR018062">
    <property type="entry name" value="HTH_AraC-typ_CS"/>
</dbReference>
<dbReference type="PROSITE" id="PS01124">
    <property type="entry name" value="HTH_ARAC_FAMILY_2"/>
    <property type="match status" value="1"/>
</dbReference>
<dbReference type="SUPFAM" id="SSF51215">
    <property type="entry name" value="Regulatory protein AraC"/>
    <property type="match status" value="1"/>
</dbReference>
<feature type="domain" description="HTH araC/xylS-type" evidence="6">
    <location>
        <begin position="204"/>
        <end position="302"/>
    </location>
</feature>
<evidence type="ECO:0000256" key="1">
    <source>
        <dbReference type="ARBA" id="ARBA00023015"/>
    </source>
</evidence>
<keyword evidence="8" id="KW-1185">Reference proteome</keyword>
<dbReference type="InterPro" id="IPR003313">
    <property type="entry name" value="AraC-bd"/>
</dbReference>
<dbReference type="PROSITE" id="PS00041">
    <property type="entry name" value="HTH_ARAC_FAMILY_1"/>
    <property type="match status" value="1"/>
</dbReference>
<accession>A0A5N5ZUT3</accession>
<keyword evidence="2" id="KW-0238">DNA-binding</keyword>
<dbReference type="RefSeq" id="WP_139674857.1">
    <property type="nucleotide sequence ID" value="NZ_VDLY02000025.1"/>
</dbReference>
<dbReference type="Proteomes" id="UP000314251">
    <property type="component" value="Unassembled WGS sequence"/>
</dbReference>
<name>A0A5N5ZUT3_9ACTN</name>
<dbReference type="GO" id="GO:0043565">
    <property type="term" value="F:sequence-specific DNA binding"/>
    <property type="evidence" value="ECO:0007669"/>
    <property type="project" value="InterPro"/>
</dbReference>
<evidence type="ECO:0000256" key="5">
    <source>
        <dbReference type="SAM" id="MobiDB-lite"/>
    </source>
</evidence>
<dbReference type="PANTHER" id="PTHR46796">
    <property type="entry name" value="HTH-TYPE TRANSCRIPTIONAL ACTIVATOR RHAS-RELATED"/>
    <property type="match status" value="1"/>
</dbReference>
<dbReference type="Gene3D" id="1.10.10.60">
    <property type="entry name" value="Homeodomain-like"/>
    <property type="match status" value="2"/>
</dbReference>
<dbReference type="InterPro" id="IPR037923">
    <property type="entry name" value="HTH-like"/>
</dbReference>
<proteinExistence type="predicted"/>
<evidence type="ECO:0000313" key="7">
    <source>
        <dbReference type="EMBL" id="KAB8159486.1"/>
    </source>
</evidence>
<dbReference type="Pfam" id="PF02311">
    <property type="entry name" value="AraC_binding"/>
    <property type="match status" value="1"/>
</dbReference>
<dbReference type="EMBL" id="VDLY02000025">
    <property type="protein sequence ID" value="KAB8159486.1"/>
    <property type="molecule type" value="Genomic_DNA"/>
</dbReference>
<dbReference type="SMART" id="SM00342">
    <property type="entry name" value="HTH_ARAC"/>
    <property type="match status" value="1"/>
</dbReference>
<dbReference type="GO" id="GO:0003700">
    <property type="term" value="F:DNA-binding transcription factor activity"/>
    <property type="evidence" value="ECO:0007669"/>
    <property type="project" value="InterPro"/>
</dbReference>
<feature type="compositionally biased region" description="Pro residues" evidence="5">
    <location>
        <begin position="307"/>
        <end position="316"/>
    </location>
</feature>
<dbReference type="InterPro" id="IPR009057">
    <property type="entry name" value="Homeodomain-like_sf"/>
</dbReference>
<dbReference type="SUPFAM" id="SSF46689">
    <property type="entry name" value="Homeodomain-like"/>
    <property type="match status" value="2"/>
</dbReference>
<evidence type="ECO:0000259" key="6">
    <source>
        <dbReference type="PROSITE" id="PS01124"/>
    </source>
</evidence>
<feature type="region of interest" description="Disordered" evidence="5">
    <location>
        <begin position="295"/>
        <end position="316"/>
    </location>
</feature>
<comment type="caution">
    <text evidence="7">The sequence shown here is derived from an EMBL/GenBank/DDBJ whole genome shotgun (WGS) entry which is preliminary data.</text>
</comment>
<keyword evidence="3" id="KW-0010">Activator</keyword>
<sequence>MPVNAGDLPEAAAPPPGLLTVGRFDERPGYAVRRPRGADSWLFTWTVAGGGLLCQGPDAATAGPGDLVALGPRAPHRYEVAEGAERWAFWWVHCQARPAWASWLRPFRSPGGGLYAVRGVPEFARERIAAAFARMAADARWSGEAPGPAAPPADGSAPVAVAHGSAARELALGALEEIVVLAASTARAPGATAAGGAGVDPRVRRVAALIAADPGAPHTVASLAARVALSPSRLAHLFTEQLGQPPMRALREARLRQAARLLEATDLSVARVAASAGFASPFHFSRLFRERYGLPPGAYRDGLRPTEAPPRPDGST</sequence>
<evidence type="ECO:0000313" key="8">
    <source>
        <dbReference type="Proteomes" id="UP000314251"/>
    </source>
</evidence>
<reference evidence="7" key="1">
    <citation type="submission" date="2019-10" db="EMBL/GenBank/DDBJ databases">
        <title>Nonomuraea sp. nov., isolated from Phyllanthus amarus.</title>
        <authorList>
            <person name="Klykleung N."/>
            <person name="Tanasupawat S."/>
        </authorList>
    </citation>
    <scope>NUCLEOTIDE SEQUENCE [LARGE SCALE GENOMIC DNA]</scope>
    <source>
        <strain evidence="7">3MP-10</strain>
    </source>
</reference>
<keyword evidence="4" id="KW-0804">Transcription</keyword>
<protein>
    <submittedName>
        <fullName evidence="7">Helix-turn-helix domain-containing protein</fullName>
    </submittedName>
</protein>
<dbReference type="InterPro" id="IPR050204">
    <property type="entry name" value="AraC_XylS_family_regulators"/>
</dbReference>
<gene>
    <name evidence="7" type="ORF">FH607_028540</name>
</gene>
<dbReference type="OrthoDB" id="3186094at2"/>
<organism evidence="7 8">
    <name type="scientific">Streptomyces mimosae</name>
    <dbReference type="NCBI Taxonomy" id="2586635"/>
    <lineage>
        <taxon>Bacteria</taxon>
        <taxon>Bacillati</taxon>
        <taxon>Actinomycetota</taxon>
        <taxon>Actinomycetes</taxon>
        <taxon>Kitasatosporales</taxon>
        <taxon>Streptomycetaceae</taxon>
        <taxon>Streptomyces</taxon>
    </lineage>
</organism>
<dbReference type="Gene3D" id="2.60.120.280">
    <property type="entry name" value="Regulatory protein AraC"/>
    <property type="match status" value="1"/>
</dbReference>
<dbReference type="InterPro" id="IPR020449">
    <property type="entry name" value="Tscrpt_reg_AraC-type_HTH"/>
</dbReference>
<evidence type="ECO:0000256" key="2">
    <source>
        <dbReference type="ARBA" id="ARBA00023125"/>
    </source>
</evidence>
<evidence type="ECO:0000256" key="4">
    <source>
        <dbReference type="ARBA" id="ARBA00023163"/>
    </source>
</evidence>
<keyword evidence="1" id="KW-0805">Transcription regulation</keyword>
<dbReference type="Pfam" id="PF12833">
    <property type="entry name" value="HTH_18"/>
    <property type="match status" value="1"/>
</dbReference>